<gene>
    <name evidence="2" type="ORF">GCM10009118_24190</name>
</gene>
<keyword evidence="1" id="KW-0472">Membrane</keyword>
<accession>A0ABP3Y6Z8</accession>
<keyword evidence="1" id="KW-1133">Transmembrane helix</keyword>
<evidence type="ECO:0000313" key="3">
    <source>
        <dbReference type="Proteomes" id="UP001501126"/>
    </source>
</evidence>
<feature type="transmembrane region" description="Helical" evidence="1">
    <location>
        <begin position="123"/>
        <end position="144"/>
    </location>
</feature>
<organism evidence="2 3">
    <name type="scientific">Wandonia haliotis</name>
    <dbReference type="NCBI Taxonomy" id="574963"/>
    <lineage>
        <taxon>Bacteria</taxon>
        <taxon>Pseudomonadati</taxon>
        <taxon>Bacteroidota</taxon>
        <taxon>Flavobacteriia</taxon>
        <taxon>Flavobacteriales</taxon>
        <taxon>Crocinitomicaceae</taxon>
        <taxon>Wandonia</taxon>
    </lineage>
</organism>
<sequence>MITLNMLKLLEFYFYHLYSFWRNYVNKQWDKDYILLTPLIFAYAQILLPIAWLVILVFINTAVYKNDSSTFDSYAGIGSIVLGIIFLTVLYLLFERKKRYLDIEKKIDFYYSIYKEKENIHKAFVFIFLFISYVSVIIVGWVVIKG</sequence>
<protein>
    <submittedName>
        <fullName evidence="2">Uncharacterized protein</fullName>
    </submittedName>
</protein>
<keyword evidence="3" id="KW-1185">Reference proteome</keyword>
<name>A0ABP3Y6Z8_9FLAO</name>
<dbReference type="Proteomes" id="UP001501126">
    <property type="component" value="Unassembled WGS sequence"/>
</dbReference>
<proteinExistence type="predicted"/>
<dbReference type="EMBL" id="BAAAFH010000018">
    <property type="protein sequence ID" value="GAA0876009.1"/>
    <property type="molecule type" value="Genomic_DNA"/>
</dbReference>
<evidence type="ECO:0000313" key="2">
    <source>
        <dbReference type="EMBL" id="GAA0876009.1"/>
    </source>
</evidence>
<comment type="caution">
    <text evidence="2">The sequence shown here is derived from an EMBL/GenBank/DDBJ whole genome shotgun (WGS) entry which is preliminary data.</text>
</comment>
<keyword evidence="1" id="KW-0812">Transmembrane</keyword>
<feature type="transmembrane region" description="Helical" evidence="1">
    <location>
        <begin position="33"/>
        <end position="59"/>
    </location>
</feature>
<reference evidence="3" key="1">
    <citation type="journal article" date="2019" name="Int. J. Syst. Evol. Microbiol.">
        <title>The Global Catalogue of Microorganisms (GCM) 10K type strain sequencing project: providing services to taxonomists for standard genome sequencing and annotation.</title>
        <authorList>
            <consortium name="The Broad Institute Genomics Platform"/>
            <consortium name="The Broad Institute Genome Sequencing Center for Infectious Disease"/>
            <person name="Wu L."/>
            <person name="Ma J."/>
        </authorList>
    </citation>
    <scope>NUCLEOTIDE SEQUENCE [LARGE SCALE GENOMIC DNA]</scope>
    <source>
        <strain evidence="3">JCM 16083</strain>
    </source>
</reference>
<feature type="transmembrane region" description="Helical" evidence="1">
    <location>
        <begin position="74"/>
        <end position="94"/>
    </location>
</feature>
<evidence type="ECO:0000256" key="1">
    <source>
        <dbReference type="SAM" id="Phobius"/>
    </source>
</evidence>